<evidence type="ECO:0000256" key="1">
    <source>
        <dbReference type="ARBA" id="ARBA00002803"/>
    </source>
</evidence>
<dbReference type="EMBL" id="AEMG01000009">
    <property type="protein sequence ID" value="EFW92148.1"/>
    <property type="molecule type" value="Genomic_DNA"/>
</dbReference>
<dbReference type="PIRSF" id="PIRSF000498">
    <property type="entry name" value="Riboflavin_syn_A"/>
    <property type="match status" value="1"/>
</dbReference>
<dbReference type="NCBIfam" id="NF009566">
    <property type="entry name" value="PRK13020.1"/>
    <property type="match status" value="1"/>
</dbReference>
<dbReference type="NCBIfam" id="NF006767">
    <property type="entry name" value="PRK09289.1"/>
    <property type="match status" value="1"/>
</dbReference>
<proteinExistence type="predicted"/>
<dbReference type="PATRIC" id="fig|797209.4.peg.2314"/>
<dbReference type="InterPro" id="IPR017938">
    <property type="entry name" value="Riboflavin_synthase-like_b-brl"/>
</dbReference>
<evidence type="ECO:0000313" key="11">
    <source>
        <dbReference type="EMBL" id="EFW92148.1"/>
    </source>
</evidence>
<evidence type="ECO:0000313" key="12">
    <source>
        <dbReference type="EMBL" id="SHK90136.1"/>
    </source>
</evidence>
<dbReference type="EMBL" id="FRAN01000003">
    <property type="protein sequence ID" value="SHK90136.1"/>
    <property type="molecule type" value="Genomic_DNA"/>
</dbReference>
<sequence length="197" mass="21478">MFTGIVAEVGEIRRVEETEGGRRLTIAADEVLSDVADGASIAVNGACLTVEEFDDDSFEVFLAAETVAKTYLGEIEEGDVVNLERALRADARLDGHFVQGHVDTTTEVVDVREVGEDWEYEFAVPEAFGQYIVDKGSVALDGISLTVAEKGEDTFTVAIIPTTRRVTNLSEKEPGDPVHLEVDVLAKYADELLAERR</sequence>
<evidence type="ECO:0000313" key="14">
    <source>
        <dbReference type="Proteomes" id="UP000184203"/>
    </source>
</evidence>
<name>E7QU69_HALPU</name>
<accession>E7QU69</accession>
<evidence type="ECO:0000313" key="13">
    <source>
        <dbReference type="Proteomes" id="UP000003751"/>
    </source>
</evidence>
<dbReference type="PANTHER" id="PTHR21098">
    <property type="entry name" value="RIBOFLAVIN SYNTHASE ALPHA CHAIN"/>
    <property type="match status" value="1"/>
</dbReference>
<dbReference type="NCBIfam" id="TIGR00187">
    <property type="entry name" value="ribE"/>
    <property type="match status" value="1"/>
</dbReference>
<dbReference type="Pfam" id="PF00677">
    <property type="entry name" value="Lum_binding"/>
    <property type="match status" value="2"/>
</dbReference>
<organism evidence="11 13">
    <name type="scientific">Haladaptatus paucihalophilus DX253</name>
    <dbReference type="NCBI Taxonomy" id="797209"/>
    <lineage>
        <taxon>Archaea</taxon>
        <taxon>Methanobacteriati</taxon>
        <taxon>Methanobacteriota</taxon>
        <taxon>Stenosarchaea group</taxon>
        <taxon>Halobacteria</taxon>
        <taxon>Halobacteriales</taxon>
        <taxon>Haladaptataceae</taxon>
        <taxon>Haladaptatus</taxon>
    </lineage>
</organism>
<dbReference type="InterPro" id="IPR001783">
    <property type="entry name" value="Lumazine-bd"/>
</dbReference>
<reference evidence="12" key="3">
    <citation type="submission" date="2016-11" db="EMBL/GenBank/DDBJ databases">
        <authorList>
            <person name="Jaros S."/>
            <person name="Januszkiewicz K."/>
            <person name="Wedrychowicz H."/>
        </authorList>
    </citation>
    <scope>NUCLEOTIDE SEQUENCE [LARGE SCALE GENOMIC DNA]</scope>
    <source>
        <strain evidence="12">DX253</strain>
    </source>
</reference>
<evidence type="ECO:0000256" key="6">
    <source>
        <dbReference type="ARBA" id="ARBA00022679"/>
    </source>
</evidence>
<dbReference type="FunFam" id="2.40.30.20:FF:000003">
    <property type="entry name" value="Riboflavin synthase, alpha subunit"/>
    <property type="match status" value="1"/>
</dbReference>
<dbReference type="RefSeq" id="WP_007979974.1">
    <property type="nucleotide sequence ID" value="NZ_AEMG01000009.1"/>
</dbReference>
<evidence type="ECO:0000256" key="8">
    <source>
        <dbReference type="NCBIfam" id="TIGR00187"/>
    </source>
</evidence>
<comment type="function">
    <text evidence="1">Catalyzes the dismutation of two molecules of 6,7-dimethyl-8-ribityllumazine, resulting in the formation of riboflavin and 5-amino-6-(D-ribitylamino)uracil.</text>
</comment>
<dbReference type="Proteomes" id="UP000003751">
    <property type="component" value="Unassembled WGS sequence"/>
</dbReference>
<feature type="repeat" description="Lumazine-binding" evidence="9">
    <location>
        <begin position="97"/>
        <end position="193"/>
    </location>
</feature>
<gene>
    <name evidence="12" type="ORF">SAMN05444342_2558</name>
    <name evidence="11" type="ORF">ZOD2009_11745</name>
</gene>
<dbReference type="FunFam" id="2.40.30.20:FF:000004">
    <property type="entry name" value="Riboflavin synthase, alpha subunit"/>
    <property type="match status" value="1"/>
</dbReference>
<evidence type="ECO:0000256" key="3">
    <source>
        <dbReference type="ARBA" id="ARBA00012827"/>
    </source>
</evidence>
<dbReference type="eggNOG" id="arCOG04713">
    <property type="taxonomic scope" value="Archaea"/>
</dbReference>
<feature type="repeat" description="Lumazine-binding" evidence="9">
    <location>
        <begin position="1"/>
        <end position="96"/>
    </location>
</feature>
<dbReference type="OrthoDB" id="10084at2157"/>
<dbReference type="STRING" id="797209.GCA_000376445_02443"/>
<dbReference type="GO" id="GO:0004746">
    <property type="term" value="F:riboflavin synthase activity"/>
    <property type="evidence" value="ECO:0007669"/>
    <property type="project" value="UniProtKB-UniRule"/>
</dbReference>
<feature type="domain" description="Lumazine-binding" evidence="10">
    <location>
        <begin position="1"/>
        <end position="96"/>
    </location>
</feature>
<dbReference type="InterPro" id="IPR026017">
    <property type="entry name" value="Lumazine-bd_dom"/>
</dbReference>
<dbReference type="AlphaFoldDB" id="E7QU69"/>
<feature type="domain" description="Lumazine-binding" evidence="10">
    <location>
        <begin position="97"/>
        <end position="193"/>
    </location>
</feature>
<protein>
    <recommendedName>
        <fullName evidence="4 8">Riboflavin synthase</fullName>
        <ecNumber evidence="3 8">2.5.1.9</ecNumber>
    </recommendedName>
</protein>
<keyword evidence="6 11" id="KW-0808">Transferase</keyword>
<evidence type="ECO:0000256" key="9">
    <source>
        <dbReference type="PROSITE-ProRule" id="PRU00524"/>
    </source>
</evidence>
<reference evidence="14" key="2">
    <citation type="submission" date="2016-11" db="EMBL/GenBank/DDBJ databases">
        <authorList>
            <person name="Varghese N."/>
            <person name="Submissions S."/>
        </authorList>
    </citation>
    <scope>NUCLEOTIDE SEQUENCE [LARGE SCALE GENOMIC DNA]</scope>
    <source>
        <strain evidence="14">DX253</strain>
    </source>
</reference>
<evidence type="ECO:0000256" key="5">
    <source>
        <dbReference type="ARBA" id="ARBA00022619"/>
    </source>
</evidence>
<evidence type="ECO:0000256" key="2">
    <source>
        <dbReference type="ARBA" id="ARBA00004887"/>
    </source>
</evidence>
<keyword evidence="14" id="KW-1185">Reference proteome</keyword>
<dbReference type="PANTHER" id="PTHR21098:SF0">
    <property type="entry name" value="RIBOFLAVIN SYNTHASE"/>
    <property type="match status" value="1"/>
</dbReference>
<dbReference type="Proteomes" id="UP000184203">
    <property type="component" value="Unassembled WGS sequence"/>
</dbReference>
<keyword evidence="7" id="KW-0677">Repeat</keyword>
<dbReference type="EC" id="2.5.1.9" evidence="3 8"/>
<dbReference type="Gene3D" id="2.40.30.20">
    <property type="match status" value="2"/>
</dbReference>
<dbReference type="InterPro" id="IPR023366">
    <property type="entry name" value="ATP_synth_asu-like_sf"/>
</dbReference>
<reference evidence="11 13" key="1">
    <citation type="journal article" date="2014" name="ISME J.">
        <title>Trehalose/2-sulfotrehalose biosynthesis and glycine-betaine uptake are widely spread mechanisms for osmoadaptation in the Halobacteriales.</title>
        <authorList>
            <person name="Youssef N.H."/>
            <person name="Savage-Ashlock K.N."/>
            <person name="McCully A.L."/>
            <person name="Luedtke B."/>
            <person name="Shaw E.I."/>
            <person name="Hoff W.D."/>
            <person name="Elshahed M.S."/>
        </authorList>
    </citation>
    <scope>NUCLEOTIDE SEQUENCE [LARGE SCALE GENOMIC DNA]</scope>
    <source>
        <strain evidence="11 13">DX253</strain>
    </source>
</reference>
<evidence type="ECO:0000256" key="4">
    <source>
        <dbReference type="ARBA" id="ARBA00013950"/>
    </source>
</evidence>
<comment type="pathway">
    <text evidence="2">Cofactor biosynthesis; riboflavin biosynthesis; riboflavin from 2-hydroxy-3-oxobutyl phosphate and 5-amino-6-(D-ribitylamino)uracil: step 2/2.</text>
</comment>
<dbReference type="CDD" id="cd00402">
    <property type="entry name" value="Riboflavin_synthase_like"/>
    <property type="match status" value="1"/>
</dbReference>
<dbReference type="SUPFAM" id="SSF63380">
    <property type="entry name" value="Riboflavin synthase domain-like"/>
    <property type="match status" value="2"/>
</dbReference>
<dbReference type="PROSITE" id="PS51177">
    <property type="entry name" value="LUMAZINE_BIND"/>
    <property type="match status" value="2"/>
</dbReference>
<dbReference type="GO" id="GO:0009231">
    <property type="term" value="P:riboflavin biosynthetic process"/>
    <property type="evidence" value="ECO:0007669"/>
    <property type="project" value="UniProtKB-KW"/>
</dbReference>
<evidence type="ECO:0000256" key="7">
    <source>
        <dbReference type="ARBA" id="ARBA00022737"/>
    </source>
</evidence>
<evidence type="ECO:0000259" key="10">
    <source>
        <dbReference type="PROSITE" id="PS51177"/>
    </source>
</evidence>
<keyword evidence="5" id="KW-0686">Riboflavin biosynthesis</keyword>